<sequence>MGSAVRSATVPALVMTVAVLGWLGLLVQRSSAEPVLLAGAVARFVPIDAHREPVRSRGDAAAAGPAQVEHSRFTGAETLAVPPAALGLTDRHPRGTSYWREVLGGSGPARLRLLVLDADGARLETQSWGRFGVALKPGLRVLPASLADGSQWSSTGRAASSGREWAYTNQSSARAGDEPGCLQVDSRTTLTTGQLTRGWRELSTWCPGRGVVAQSGETDLPGAPPRWGYAPAEAVGDTVTAPAPRPLPADAGAIRLRELSTLVPDGSFGDTAQPPFSHRPPVLTDDGVLAITQSYLDDVHCFAPGADGRHRQVGWLRPGGKVLTLTSVGEHLAITTSTRELLLYRPTGQLVWRASLDDVAVVEPIPLPQGLLVATLGGQVELRSLTDGEPLWQRHLPNGVGQRLVADPMTVAVVDNENQLRVLDSRDGAQRWDHPLGGPARGLLVTPERVVAASGRQVRAWSSDSGASDWDVTLPGPADQLVAGQGALAAIVDAPALVLLDPANGRVRRQLPGVGAAVATPDGWVLHRSGRLELITVAGDSRGGWPVPVLTRPHLVAGPGQAWLFQWERVVAVRGHRLEAR</sequence>
<dbReference type="Proteomes" id="UP000216311">
    <property type="component" value="Unassembled WGS sequence"/>
</dbReference>
<dbReference type="AlphaFoldDB" id="A0A255HE72"/>
<dbReference type="RefSeq" id="WP_094362636.1">
    <property type="nucleotide sequence ID" value="NZ_NMVQ01000002.1"/>
</dbReference>
<dbReference type="OrthoDB" id="3719819at2"/>
<evidence type="ECO:0000259" key="2">
    <source>
        <dbReference type="Pfam" id="PF13360"/>
    </source>
</evidence>
<dbReference type="InterPro" id="IPR015943">
    <property type="entry name" value="WD40/YVTN_repeat-like_dom_sf"/>
</dbReference>
<dbReference type="EMBL" id="NMVQ01000002">
    <property type="protein sequence ID" value="OYO24644.1"/>
    <property type="molecule type" value="Genomic_DNA"/>
</dbReference>
<comment type="caution">
    <text evidence="3">The sequence shown here is derived from an EMBL/GenBank/DDBJ whole genome shotgun (WGS) entry which is preliminary data.</text>
</comment>
<protein>
    <recommendedName>
        <fullName evidence="2">Pyrrolo-quinoline quinone repeat domain-containing protein</fullName>
    </recommendedName>
</protein>
<feature type="region of interest" description="Disordered" evidence="1">
    <location>
        <begin position="150"/>
        <end position="183"/>
    </location>
</feature>
<dbReference type="SUPFAM" id="SSF50998">
    <property type="entry name" value="Quinoprotein alcohol dehydrogenase-like"/>
    <property type="match status" value="1"/>
</dbReference>
<evidence type="ECO:0000313" key="4">
    <source>
        <dbReference type="Proteomes" id="UP000216311"/>
    </source>
</evidence>
<dbReference type="Gene3D" id="2.130.10.10">
    <property type="entry name" value="YVTN repeat-like/Quinoprotein amine dehydrogenase"/>
    <property type="match status" value="1"/>
</dbReference>
<dbReference type="InterPro" id="IPR011047">
    <property type="entry name" value="Quinoprotein_ADH-like_sf"/>
</dbReference>
<gene>
    <name evidence="3" type="ORF">CGZ93_02795</name>
</gene>
<evidence type="ECO:0000313" key="3">
    <source>
        <dbReference type="EMBL" id="OYO24644.1"/>
    </source>
</evidence>
<name>A0A255HE72_9ACTN</name>
<keyword evidence="4" id="KW-1185">Reference proteome</keyword>
<evidence type="ECO:0000256" key="1">
    <source>
        <dbReference type="SAM" id="MobiDB-lite"/>
    </source>
</evidence>
<reference evidence="3 4" key="1">
    <citation type="submission" date="2017-07" db="EMBL/GenBank/DDBJ databases">
        <title>Draft whole genome sequences of clinical Proprionibacteriaceae strains.</title>
        <authorList>
            <person name="Bernier A.-M."/>
            <person name="Bernard K."/>
            <person name="Domingo M.-C."/>
        </authorList>
    </citation>
    <scope>NUCLEOTIDE SEQUENCE [LARGE SCALE GENOMIC DNA]</scope>
    <source>
        <strain evidence="3 4">NML 130396</strain>
    </source>
</reference>
<organism evidence="3 4">
    <name type="scientific">Enemella dayhoffiae</name>
    <dbReference type="NCBI Taxonomy" id="2016507"/>
    <lineage>
        <taxon>Bacteria</taxon>
        <taxon>Bacillati</taxon>
        <taxon>Actinomycetota</taxon>
        <taxon>Actinomycetes</taxon>
        <taxon>Propionibacteriales</taxon>
        <taxon>Propionibacteriaceae</taxon>
        <taxon>Enemella</taxon>
    </lineage>
</organism>
<dbReference type="Pfam" id="PF13360">
    <property type="entry name" value="PQQ_2"/>
    <property type="match status" value="1"/>
</dbReference>
<accession>A0A255HE72</accession>
<feature type="domain" description="Pyrrolo-quinoline quinone repeat" evidence="2">
    <location>
        <begin position="380"/>
        <end position="511"/>
    </location>
</feature>
<proteinExistence type="predicted"/>
<dbReference type="InterPro" id="IPR002372">
    <property type="entry name" value="PQQ_rpt_dom"/>
</dbReference>